<evidence type="ECO:0000256" key="4">
    <source>
        <dbReference type="ARBA" id="ARBA00022525"/>
    </source>
</evidence>
<evidence type="ECO:0000256" key="2">
    <source>
        <dbReference type="ARBA" id="ARBA00010446"/>
    </source>
</evidence>
<dbReference type="GO" id="GO:0005199">
    <property type="term" value="F:structural constituent of cell wall"/>
    <property type="evidence" value="ECO:0007669"/>
    <property type="project" value="InterPro"/>
</dbReference>
<evidence type="ECO:0000256" key="5">
    <source>
        <dbReference type="ARBA" id="ARBA00023157"/>
    </source>
</evidence>
<dbReference type="Proteomes" id="UP000242287">
    <property type="component" value="Unassembled WGS sequence"/>
</dbReference>
<feature type="signal peptide" evidence="6">
    <location>
        <begin position="1"/>
        <end position="19"/>
    </location>
</feature>
<dbReference type="Pfam" id="PF01185">
    <property type="entry name" value="Hydrophobin"/>
    <property type="match status" value="1"/>
</dbReference>
<feature type="chain" id="PRO_5041020314" description="Hydrophobin" evidence="6">
    <location>
        <begin position="20"/>
        <end position="91"/>
    </location>
</feature>
<keyword evidence="3 6" id="KW-0134">Cell wall</keyword>
<keyword evidence="4 6" id="KW-0964">Secreted</keyword>
<gene>
    <name evidence="7" type="ORF">AMATHDRAFT_147588</name>
</gene>
<proteinExistence type="inferred from homology"/>
<evidence type="ECO:0000313" key="8">
    <source>
        <dbReference type="Proteomes" id="UP000242287"/>
    </source>
</evidence>
<evidence type="ECO:0000256" key="3">
    <source>
        <dbReference type="ARBA" id="ARBA00022512"/>
    </source>
</evidence>
<protein>
    <recommendedName>
        <fullName evidence="6">Hydrophobin</fullName>
    </recommendedName>
</protein>
<comment type="subcellular location">
    <subcellularLocation>
        <location evidence="1 6">Secreted</location>
        <location evidence="1 6">Cell wall</location>
    </subcellularLocation>
</comment>
<dbReference type="InterPro" id="IPR001338">
    <property type="entry name" value="Class_I_Hydrophobin"/>
</dbReference>
<accession>A0A2A9NMN0</accession>
<dbReference type="OrthoDB" id="3019353at2759"/>
<dbReference type="GO" id="GO:0009277">
    <property type="term" value="C:fungal-type cell wall"/>
    <property type="evidence" value="ECO:0007669"/>
    <property type="project" value="InterPro"/>
</dbReference>
<organism evidence="7 8">
    <name type="scientific">Amanita thiersii Skay4041</name>
    <dbReference type="NCBI Taxonomy" id="703135"/>
    <lineage>
        <taxon>Eukaryota</taxon>
        <taxon>Fungi</taxon>
        <taxon>Dikarya</taxon>
        <taxon>Basidiomycota</taxon>
        <taxon>Agaricomycotina</taxon>
        <taxon>Agaricomycetes</taxon>
        <taxon>Agaricomycetidae</taxon>
        <taxon>Agaricales</taxon>
        <taxon>Pluteineae</taxon>
        <taxon>Amanitaceae</taxon>
        <taxon>Amanita</taxon>
    </lineage>
</organism>
<evidence type="ECO:0000313" key="7">
    <source>
        <dbReference type="EMBL" id="PFH49517.1"/>
    </source>
</evidence>
<dbReference type="CDD" id="cd23507">
    <property type="entry name" value="hydrophobin_I"/>
    <property type="match status" value="1"/>
</dbReference>
<evidence type="ECO:0000256" key="6">
    <source>
        <dbReference type="RuleBase" id="RU365009"/>
    </source>
</evidence>
<name>A0A2A9NMN0_9AGAR</name>
<dbReference type="AlphaFoldDB" id="A0A2A9NMN0"/>
<keyword evidence="8" id="KW-1185">Reference proteome</keyword>
<keyword evidence="6" id="KW-0732">Signal</keyword>
<sequence length="91" mass="9593">MHARFVALTLISLSVFTVAAVLPRGNDSCSTGPQQCCNEVRDVGVPSSASPLSLLDLPSLRTDFNGQVVCCQNNSFNGMFALGCSSINMPL</sequence>
<dbReference type="EMBL" id="KZ302027">
    <property type="protein sequence ID" value="PFH49517.1"/>
    <property type="molecule type" value="Genomic_DNA"/>
</dbReference>
<evidence type="ECO:0000256" key="1">
    <source>
        <dbReference type="ARBA" id="ARBA00004191"/>
    </source>
</evidence>
<keyword evidence="5 6" id="KW-1015">Disulfide bond</keyword>
<comment type="similarity">
    <text evidence="2 6">Belongs to the fungal hydrophobin family.</text>
</comment>
<reference evidence="7 8" key="1">
    <citation type="submission" date="2014-02" db="EMBL/GenBank/DDBJ databases">
        <title>Transposable element dynamics among asymbiotic and ectomycorrhizal Amanita fungi.</title>
        <authorList>
            <consortium name="DOE Joint Genome Institute"/>
            <person name="Hess J."/>
            <person name="Skrede I."/>
            <person name="Wolfe B."/>
            <person name="LaButti K."/>
            <person name="Ohm R.A."/>
            <person name="Grigoriev I.V."/>
            <person name="Pringle A."/>
        </authorList>
    </citation>
    <scope>NUCLEOTIDE SEQUENCE [LARGE SCALE GENOMIC DNA]</scope>
    <source>
        <strain evidence="7 8">SKay4041</strain>
    </source>
</reference>
<dbReference type="SMART" id="SM00075">
    <property type="entry name" value="HYDRO"/>
    <property type="match status" value="1"/>
</dbReference>